<evidence type="ECO:0000313" key="2">
    <source>
        <dbReference type="Proteomes" id="UP000784128"/>
    </source>
</evidence>
<organism evidence="1 2">
    <name type="scientific">Pelotalea chapellei</name>
    <dbReference type="NCBI Taxonomy" id="44671"/>
    <lineage>
        <taxon>Bacteria</taxon>
        <taxon>Pseudomonadati</taxon>
        <taxon>Thermodesulfobacteriota</taxon>
        <taxon>Desulfuromonadia</taxon>
        <taxon>Geobacterales</taxon>
        <taxon>Geobacteraceae</taxon>
        <taxon>Pelotalea</taxon>
    </lineage>
</organism>
<accession>A0ABS5U3Y9</accession>
<gene>
    <name evidence="1" type="ORF">KJB30_01175</name>
</gene>
<evidence type="ECO:0000313" key="1">
    <source>
        <dbReference type="EMBL" id="MBT1070385.1"/>
    </source>
</evidence>
<dbReference type="EMBL" id="JAHDYS010000001">
    <property type="protein sequence ID" value="MBT1070385.1"/>
    <property type="molecule type" value="Genomic_DNA"/>
</dbReference>
<dbReference type="InterPro" id="IPR011990">
    <property type="entry name" value="TPR-like_helical_dom_sf"/>
</dbReference>
<comment type="caution">
    <text evidence="1">The sequence shown here is derived from an EMBL/GenBank/DDBJ whole genome shotgun (WGS) entry which is preliminary data.</text>
</comment>
<dbReference type="Proteomes" id="UP000784128">
    <property type="component" value="Unassembled WGS sequence"/>
</dbReference>
<dbReference type="RefSeq" id="WP_214296087.1">
    <property type="nucleotide sequence ID" value="NZ_JAHDYS010000001.1"/>
</dbReference>
<dbReference type="Pfam" id="PF13424">
    <property type="entry name" value="TPR_12"/>
    <property type="match status" value="1"/>
</dbReference>
<dbReference type="InterPro" id="IPR011717">
    <property type="entry name" value="TPR-4"/>
</dbReference>
<keyword evidence="2" id="KW-1185">Reference proteome</keyword>
<dbReference type="Gene3D" id="1.25.40.10">
    <property type="entry name" value="Tetratricopeptide repeat domain"/>
    <property type="match status" value="1"/>
</dbReference>
<dbReference type="SMART" id="SM00028">
    <property type="entry name" value="TPR"/>
    <property type="match status" value="4"/>
</dbReference>
<name>A0ABS5U3Y9_9BACT</name>
<protein>
    <submittedName>
        <fullName evidence="1">Tetratricopeptide repeat protein</fullName>
    </submittedName>
</protein>
<dbReference type="Pfam" id="PF07721">
    <property type="entry name" value="TPR_4"/>
    <property type="match status" value="1"/>
</dbReference>
<dbReference type="SUPFAM" id="SSF48452">
    <property type="entry name" value="TPR-like"/>
    <property type="match status" value="1"/>
</dbReference>
<dbReference type="InterPro" id="IPR019734">
    <property type="entry name" value="TPR_rpt"/>
</dbReference>
<proteinExistence type="predicted"/>
<sequence length="416" mass="45923">MHLSSAIIAGALFFVVPVACCAGVDLYAGIVNITAVSGKACAGAVGKHEVSLVLRHDKEQTVSGYFEGQGMTLGHFSGKEGTPLEVRYPLDDESKAGGHSLTISPVPTGLLAELRDRHLDSTADDCNFDLADMTLRHVAEGEAAETRFNQLDALFESQLLRSRAFNLARTGSYVAALPLYEKSLTLAERSLGKDSDQLLPYITSLANAYVRQGEFDKFDQLYDLRYASIKDEGVKAILSSYRIRSLLMSGKTSLLRENHGAALEDFMKAYRLQPQSREAIASVMMAHLRMENYDKAIDFLESVGKSADAEGIQQDVQSALAQVYALRARKRDRSGEAVLAESDLRRSEALEPHAVQYLIALARLRHKTGNLAEAEDILKKGLERFTHESDRQQIFTARDRLRQIDSILAKLRSVRG</sequence>
<reference evidence="1 2" key="1">
    <citation type="submission" date="2021-05" db="EMBL/GenBank/DDBJ databases">
        <title>The draft genome of Geobacter chapellei DSM 13688.</title>
        <authorList>
            <person name="Xu Z."/>
            <person name="Masuda Y."/>
            <person name="Itoh H."/>
            <person name="Senoo K."/>
        </authorList>
    </citation>
    <scope>NUCLEOTIDE SEQUENCE [LARGE SCALE GENOMIC DNA]</scope>
    <source>
        <strain evidence="1 2">DSM 13688</strain>
    </source>
</reference>